<dbReference type="PANTHER" id="PTHR33886">
    <property type="entry name" value="UNSATURATED RHAMNOGALACTURONAN HYDROLASE (EUROFUNG)"/>
    <property type="match status" value="1"/>
</dbReference>
<feature type="signal peptide" evidence="2">
    <location>
        <begin position="1"/>
        <end position="22"/>
    </location>
</feature>
<dbReference type="InterPro" id="IPR052043">
    <property type="entry name" value="PolySaccharide_Degr_Enz"/>
</dbReference>
<evidence type="ECO:0000313" key="3">
    <source>
        <dbReference type="EMBL" id="GEO35770.1"/>
    </source>
</evidence>
<dbReference type="InterPro" id="IPR008928">
    <property type="entry name" value="6-hairpin_glycosidase_sf"/>
</dbReference>
<dbReference type="RefSeq" id="WP_146906810.1">
    <property type="nucleotide sequence ID" value="NZ_BAAARM010000007.1"/>
</dbReference>
<accession>A0A512DHT2</accession>
<comment type="caution">
    <text evidence="3">The sequence shown here is derived from an EMBL/GenBank/DDBJ whole genome shotgun (WGS) entry which is preliminary data.</text>
</comment>
<dbReference type="GO" id="GO:0016787">
    <property type="term" value="F:hydrolase activity"/>
    <property type="evidence" value="ECO:0007669"/>
    <property type="project" value="UniProtKB-KW"/>
</dbReference>
<dbReference type="AlphaFoldDB" id="A0A512DHT2"/>
<dbReference type="EMBL" id="BJYY01000022">
    <property type="protein sequence ID" value="GEO35770.1"/>
    <property type="molecule type" value="Genomic_DNA"/>
</dbReference>
<reference evidence="3 4" key="1">
    <citation type="submission" date="2019-07" db="EMBL/GenBank/DDBJ databases">
        <title>Whole genome shotgun sequence of Cellulomonas aerilata NBRC 106308.</title>
        <authorList>
            <person name="Hosoyama A."/>
            <person name="Uohara A."/>
            <person name="Ohji S."/>
            <person name="Ichikawa N."/>
        </authorList>
    </citation>
    <scope>NUCLEOTIDE SEQUENCE [LARGE SCALE GENOMIC DNA]</scope>
    <source>
        <strain evidence="3 4">NBRC 106308</strain>
    </source>
</reference>
<dbReference type="Proteomes" id="UP000321181">
    <property type="component" value="Unassembled WGS sequence"/>
</dbReference>
<dbReference type="InterPro" id="IPR012341">
    <property type="entry name" value="6hp_glycosidase-like_sf"/>
</dbReference>
<dbReference type="SUPFAM" id="SSF48208">
    <property type="entry name" value="Six-hairpin glycosidases"/>
    <property type="match status" value="1"/>
</dbReference>
<dbReference type="Pfam" id="PF07470">
    <property type="entry name" value="Glyco_hydro_88"/>
    <property type="match status" value="1"/>
</dbReference>
<feature type="chain" id="PRO_5038416142" description="Glycosyl hydrolase family 88" evidence="2">
    <location>
        <begin position="23"/>
        <end position="603"/>
    </location>
</feature>
<dbReference type="Gene3D" id="1.50.10.10">
    <property type="match status" value="1"/>
</dbReference>
<keyword evidence="4" id="KW-1185">Reference proteome</keyword>
<keyword evidence="2" id="KW-0732">Signal</keyword>
<sequence>MKKLVALLVAATLALVAAVPSAAATAREAAVASLATPAGTSAGTAAATATPVPAPPSRASVIAAARSAVDHFYIAGGGATSNAGWRWTPYFMAVETLHRQTGDPKYRQWLQSWGDRNRWTPDAPVSPTSNPDSRAAIQVWQDSVASGVTADLAPSDRFMAADRALPASQYWWVDSMFMGLPLWPRWAARTGDPAYRARSAEFYAFLKRDGTTVWRPGCTASGLFDATEDLWWRDCKFVAQRDALGHKVFWARGNGWVIAAMARTLMALPSGDPQAAEYRSMLQRMAARLARLQGADGMWRSSLLSPSLYPAPETSATALFTYAMAYGIRTGVLDAGTYLPVVLNAWKGLTTTSLKSTGFVSHCQGVGDAPAAPSLTTSIAYCVGAFGLAASEVAQLEGYLAADTFSRTVSGGLGTADVGGPWTTTAVAADLAVDGRTGTLRTPAATTRSAVLAGVQARDTDVRATVGFLRPTRGSVHVALLGRRVGTAEYAGRAVVDPAGAVQVQALRSGTTLRALTLPGLTYASGDRLVVRVQVTGASPTTVRVRVWKAGAPEPTTWQVTSTDSTAGLQTAGSVGITTYLGSGALPASVVVTVDDVVVRRAG</sequence>
<dbReference type="OrthoDB" id="505641at2"/>
<evidence type="ECO:0008006" key="5">
    <source>
        <dbReference type="Google" id="ProtNLM"/>
    </source>
</evidence>
<dbReference type="GO" id="GO:0005975">
    <property type="term" value="P:carbohydrate metabolic process"/>
    <property type="evidence" value="ECO:0007669"/>
    <property type="project" value="InterPro"/>
</dbReference>
<dbReference type="PANTHER" id="PTHR33886:SF8">
    <property type="entry name" value="UNSATURATED RHAMNOGALACTURONAN HYDROLASE (EUROFUNG)"/>
    <property type="match status" value="1"/>
</dbReference>
<name>A0A512DHT2_9CELL</name>
<protein>
    <recommendedName>
        <fullName evidence="5">Glycosyl hydrolase family 88</fullName>
    </recommendedName>
</protein>
<evidence type="ECO:0000313" key="4">
    <source>
        <dbReference type="Proteomes" id="UP000321181"/>
    </source>
</evidence>
<evidence type="ECO:0000256" key="2">
    <source>
        <dbReference type="SAM" id="SignalP"/>
    </source>
</evidence>
<keyword evidence="1" id="KW-0378">Hydrolase</keyword>
<gene>
    <name evidence="3" type="ORF">CAE01nite_34950</name>
</gene>
<evidence type="ECO:0000256" key="1">
    <source>
        <dbReference type="ARBA" id="ARBA00022801"/>
    </source>
</evidence>
<dbReference type="InterPro" id="IPR010905">
    <property type="entry name" value="Glyco_hydro_88"/>
</dbReference>
<proteinExistence type="predicted"/>
<organism evidence="3 4">
    <name type="scientific">Cellulomonas aerilata</name>
    <dbReference type="NCBI Taxonomy" id="515326"/>
    <lineage>
        <taxon>Bacteria</taxon>
        <taxon>Bacillati</taxon>
        <taxon>Actinomycetota</taxon>
        <taxon>Actinomycetes</taxon>
        <taxon>Micrococcales</taxon>
        <taxon>Cellulomonadaceae</taxon>
        <taxon>Cellulomonas</taxon>
    </lineage>
</organism>